<dbReference type="OrthoDB" id="9180256at2"/>
<evidence type="ECO:0000256" key="5">
    <source>
        <dbReference type="SAM" id="Phobius"/>
    </source>
</evidence>
<feature type="transmembrane region" description="Helical" evidence="5">
    <location>
        <begin position="251"/>
        <end position="269"/>
    </location>
</feature>
<feature type="transmembrane region" description="Helical" evidence="5">
    <location>
        <begin position="218"/>
        <end position="239"/>
    </location>
</feature>
<evidence type="ECO:0000256" key="1">
    <source>
        <dbReference type="ARBA" id="ARBA00004651"/>
    </source>
</evidence>
<dbReference type="PANTHER" id="PTHR23542">
    <property type="match status" value="1"/>
</dbReference>
<evidence type="ECO:0000256" key="3">
    <source>
        <dbReference type="ARBA" id="ARBA00022989"/>
    </source>
</evidence>
<organism evidence="7 8">
    <name type="scientific">Amycolatopsis suaedae</name>
    <dbReference type="NCBI Taxonomy" id="2510978"/>
    <lineage>
        <taxon>Bacteria</taxon>
        <taxon>Bacillati</taxon>
        <taxon>Actinomycetota</taxon>
        <taxon>Actinomycetes</taxon>
        <taxon>Pseudonocardiales</taxon>
        <taxon>Pseudonocardiaceae</taxon>
        <taxon>Amycolatopsis</taxon>
    </lineage>
</organism>
<dbReference type="Pfam" id="PF07690">
    <property type="entry name" value="MFS_1"/>
    <property type="match status" value="1"/>
</dbReference>
<keyword evidence="8" id="KW-1185">Reference proteome</keyword>
<comment type="caution">
    <text evidence="7">The sequence shown here is derived from an EMBL/GenBank/DDBJ whole genome shotgun (WGS) entry which is preliminary data.</text>
</comment>
<dbReference type="InterPro" id="IPR011701">
    <property type="entry name" value="MFS"/>
</dbReference>
<feature type="transmembrane region" description="Helical" evidence="5">
    <location>
        <begin position="77"/>
        <end position="99"/>
    </location>
</feature>
<evidence type="ECO:0000259" key="6">
    <source>
        <dbReference type="PROSITE" id="PS50850"/>
    </source>
</evidence>
<feature type="transmembrane region" description="Helical" evidence="5">
    <location>
        <begin position="338"/>
        <end position="359"/>
    </location>
</feature>
<keyword evidence="3 5" id="KW-1133">Transmembrane helix</keyword>
<comment type="subcellular location">
    <subcellularLocation>
        <location evidence="1">Cell membrane</location>
        <topology evidence="1">Multi-pass membrane protein</topology>
    </subcellularLocation>
</comment>
<gene>
    <name evidence="7" type="ORF">EWH70_19385</name>
</gene>
<sequence length="383" mass="38567">MPMTGIGIITMLSQLRGEYGLAGAVAAAFTLSLAVAGPQVSRLVDRRGQARILLPATGISVAALGGLLLCARYDAPAWTLFVLAVAAGCMPNLAAMVRARWSRLYQDSPRLHTAFAFESVVDELTYVVGPALSVALSTVVFPEAGPLVAAALLTLGALLFAAQRGTEPAVVPARRDATRSPITSAPLVVLVLILAGGGTIVGTVDVVSVAFAEHQGNGAAAGIVLSVYAVGSALSGLVFGARRPPWPLPRLLLAGVAGTALTTLPLLAVDGIATLSVAVFLAGVFFAPTMIVVMGLVERIVPASALTEGMTWAITGLNVGVALGAAVSGAAVDGYGPAGGFAVAIAAGAAALLIAVAGYRVLAGAYSRAAEPDRECHAERADD</sequence>
<feature type="transmembrane region" description="Helical" evidence="5">
    <location>
        <begin position="20"/>
        <end position="40"/>
    </location>
</feature>
<evidence type="ECO:0000313" key="8">
    <source>
        <dbReference type="Proteomes" id="UP000292003"/>
    </source>
</evidence>
<accession>A0A4Q7J846</accession>
<dbReference type="GO" id="GO:0005886">
    <property type="term" value="C:plasma membrane"/>
    <property type="evidence" value="ECO:0007669"/>
    <property type="project" value="UniProtKB-SubCell"/>
</dbReference>
<dbReference type="InterPro" id="IPR036259">
    <property type="entry name" value="MFS_trans_sf"/>
</dbReference>
<feature type="transmembrane region" description="Helical" evidence="5">
    <location>
        <begin position="52"/>
        <end position="71"/>
    </location>
</feature>
<dbReference type="SUPFAM" id="SSF103473">
    <property type="entry name" value="MFS general substrate transporter"/>
    <property type="match status" value="1"/>
</dbReference>
<name>A0A4Q7J846_9PSEU</name>
<dbReference type="EMBL" id="SFCC01000009">
    <property type="protein sequence ID" value="RZQ62543.1"/>
    <property type="molecule type" value="Genomic_DNA"/>
</dbReference>
<dbReference type="PROSITE" id="PS50850">
    <property type="entry name" value="MFS"/>
    <property type="match status" value="1"/>
</dbReference>
<dbReference type="Proteomes" id="UP000292003">
    <property type="component" value="Unassembled WGS sequence"/>
</dbReference>
<keyword evidence="2 5" id="KW-0812">Transmembrane</keyword>
<dbReference type="GO" id="GO:0022857">
    <property type="term" value="F:transmembrane transporter activity"/>
    <property type="evidence" value="ECO:0007669"/>
    <property type="project" value="InterPro"/>
</dbReference>
<keyword evidence="4 5" id="KW-0472">Membrane</keyword>
<protein>
    <submittedName>
        <fullName evidence="7">MFS transporter</fullName>
    </submittedName>
</protein>
<proteinExistence type="predicted"/>
<dbReference type="AlphaFoldDB" id="A0A4Q7J846"/>
<feature type="transmembrane region" description="Helical" evidence="5">
    <location>
        <begin position="309"/>
        <end position="332"/>
    </location>
</feature>
<dbReference type="Gene3D" id="1.20.1250.20">
    <property type="entry name" value="MFS general substrate transporter like domains"/>
    <property type="match status" value="2"/>
</dbReference>
<dbReference type="PANTHER" id="PTHR23542:SF1">
    <property type="entry name" value="MAJOR FACILITATOR SUPERFAMILY (MFS) PROFILE DOMAIN-CONTAINING PROTEIN"/>
    <property type="match status" value="1"/>
</dbReference>
<reference evidence="7 8" key="1">
    <citation type="submission" date="2019-02" db="EMBL/GenBank/DDBJ databases">
        <title>Draft genome sequence of Amycolatopsis sp. 8-3EHSu isolated from roots of Suaeda maritima.</title>
        <authorList>
            <person name="Duangmal K."/>
            <person name="Chantavorakit T."/>
        </authorList>
    </citation>
    <scope>NUCLEOTIDE SEQUENCE [LARGE SCALE GENOMIC DNA]</scope>
    <source>
        <strain evidence="7 8">8-3EHSu</strain>
    </source>
</reference>
<feature type="transmembrane region" description="Helical" evidence="5">
    <location>
        <begin position="147"/>
        <end position="166"/>
    </location>
</feature>
<feature type="transmembrane region" description="Helical" evidence="5">
    <location>
        <begin position="187"/>
        <end position="212"/>
    </location>
</feature>
<dbReference type="InterPro" id="IPR020846">
    <property type="entry name" value="MFS_dom"/>
</dbReference>
<feature type="transmembrane region" description="Helical" evidence="5">
    <location>
        <begin position="275"/>
        <end position="297"/>
    </location>
</feature>
<evidence type="ECO:0000256" key="4">
    <source>
        <dbReference type="ARBA" id="ARBA00023136"/>
    </source>
</evidence>
<feature type="domain" description="Major facilitator superfamily (MFS) profile" evidence="6">
    <location>
        <begin position="149"/>
        <end position="383"/>
    </location>
</feature>
<evidence type="ECO:0000313" key="7">
    <source>
        <dbReference type="EMBL" id="RZQ62543.1"/>
    </source>
</evidence>
<evidence type="ECO:0000256" key="2">
    <source>
        <dbReference type="ARBA" id="ARBA00022692"/>
    </source>
</evidence>